<feature type="domain" description="Retrovirus-related Pol polyprotein from transposon TNT 1-94-like beta-barrel" evidence="1">
    <location>
        <begin position="278"/>
        <end position="352"/>
    </location>
</feature>
<dbReference type="Pfam" id="PF22936">
    <property type="entry name" value="Pol_BBD"/>
    <property type="match status" value="1"/>
</dbReference>
<protein>
    <recommendedName>
        <fullName evidence="1">Retrovirus-related Pol polyprotein from transposon TNT 1-94-like beta-barrel domain-containing protein</fullName>
    </recommendedName>
</protein>
<sequence>MIGMDALSRKTTFGNRTRRPISVQPLRCSVELQTELEGQETIIPAGGIWRVKANEFCCEEIIPDLLGVLRIKFVGEEEPAATITAHHVRNCAYIFFNEDADHAFTVRDRYGILEESMQSGAMKLSRTKLTWLVGGSDATPPIDDNEARKCRIKVGKALYMFSITAEDELLHHTEGSMRHPSRLTTLFTQTNEAKLQQFENGFRLVLVSQANITISQYFTKVKSIGTNISKLDPENQIGGSRVRRIIILGLRLDYMLQLLSLEVGQRTNFDRVNYKDDYIIDFGCSNHMTEDTGELLDIIEYKGTQVAMTVDNSKLPITHISNKVVMLGFNSHPVWLQSVYHVPRIKKNLLSTCSNFVVFGLDDVKVYRSLKATSEPIVKSKWLESIFMMTAQTTYAVELRKNKIADLWHAWLGHVSY</sequence>
<proteinExistence type="predicted"/>
<dbReference type="AlphaFoldDB" id="A0A6A6LU19"/>
<gene>
    <name evidence="2" type="ORF">GH714_023128</name>
</gene>
<accession>A0A6A6LU19</accession>
<dbReference type="InterPro" id="IPR054722">
    <property type="entry name" value="PolX-like_BBD"/>
</dbReference>
<dbReference type="EMBL" id="JAAGAX010000009">
    <property type="protein sequence ID" value="KAF2303748.1"/>
    <property type="molecule type" value="Genomic_DNA"/>
</dbReference>
<reference evidence="2 3" key="1">
    <citation type="journal article" date="2020" name="Mol. Plant">
        <title>The Chromosome-Based Rubber Tree Genome Provides New Insights into Spurge Genome Evolution and Rubber Biosynthesis.</title>
        <authorList>
            <person name="Liu J."/>
            <person name="Shi C."/>
            <person name="Shi C.C."/>
            <person name="Li W."/>
            <person name="Zhang Q.J."/>
            <person name="Zhang Y."/>
            <person name="Li K."/>
            <person name="Lu H.F."/>
            <person name="Shi C."/>
            <person name="Zhu S.T."/>
            <person name="Xiao Z.Y."/>
            <person name="Nan H."/>
            <person name="Yue Y."/>
            <person name="Zhu X.G."/>
            <person name="Wu Y."/>
            <person name="Hong X.N."/>
            <person name="Fan G.Y."/>
            <person name="Tong Y."/>
            <person name="Zhang D."/>
            <person name="Mao C.L."/>
            <person name="Liu Y.L."/>
            <person name="Hao S.J."/>
            <person name="Liu W.Q."/>
            <person name="Lv M.Q."/>
            <person name="Zhang H.B."/>
            <person name="Liu Y."/>
            <person name="Hu-Tang G.R."/>
            <person name="Wang J.P."/>
            <person name="Wang J.H."/>
            <person name="Sun Y.H."/>
            <person name="Ni S.B."/>
            <person name="Chen W.B."/>
            <person name="Zhang X.C."/>
            <person name="Jiao Y.N."/>
            <person name="Eichler E.E."/>
            <person name="Li G.H."/>
            <person name="Liu X."/>
            <person name="Gao L.Z."/>
        </authorList>
    </citation>
    <scope>NUCLEOTIDE SEQUENCE [LARGE SCALE GENOMIC DNA]</scope>
    <source>
        <strain evidence="3">cv. GT1</strain>
        <tissue evidence="2">Leaf</tissue>
    </source>
</reference>
<evidence type="ECO:0000313" key="2">
    <source>
        <dbReference type="EMBL" id="KAF2303748.1"/>
    </source>
</evidence>
<evidence type="ECO:0000259" key="1">
    <source>
        <dbReference type="Pfam" id="PF22936"/>
    </source>
</evidence>
<evidence type="ECO:0000313" key="3">
    <source>
        <dbReference type="Proteomes" id="UP000467840"/>
    </source>
</evidence>
<name>A0A6A6LU19_HEVBR</name>
<keyword evidence="3" id="KW-1185">Reference proteome</keyword>
<organism evidence="2 3">
    <name type="scientific">Hevea brasiliensis</name>
    <name type="common">Para rubber tree</name>
    <name type="synonym">Siphonia brasiliensis</name>
    <dbReference type="NCBI Taxonomy" id="3981"/>
    <lineage>
        <taxon>Eukaryota</taxon>
        <taxon>Viridiplantae</taxon>
        <taxon>Streptophyta</taxon>
        <taxon>Embryophyta</taxon>
        <taxon>Tracheophyta</taxon>
        <taxon>Spermatophyta</taxon>
        <taxon>Magnoliopsida</taxon>
        <taxon>eudicotyledons</taxon>
        <taxon>Gunneridae</taxon>
        <taxon>Pentapetalae</taxon>
        <taxon>rosids</taxon>
        <taxon>fabids</taxon>
        <taxon>Malpighiales</taxon>
        <taxon>Euphorbiaceae</taxon>
        <taxon>Crotonoideae</taxon>
        <taxon>Micrandreae</taxon>
        <taxon>Hevea</taxon>
    </lineage>
</organism>
<comment type="caution">
    <text evidence="2">The sequence shown here is derived from an EMBL/GenBank/DDBJ whole genome shotgun (WGS) entry which is preliminary data.</text>
</comment>
<dbReference type="Proteomes" id="UP000467840">
    <property type="component" value="Chromosome 16"/>
</dbReference>